<dbReference type="Proteomes" id="UP001233271">
    <property type="component" value="Chromosome 4"/>
</dbReference>
<feature type="region of interest" description="Disordered" evidence="1">
    <location>
        <begin position="159"/>
        <end position="179"/>
    </location>
</feature>
<feature type="region of interest" description="Disordered" evidence="1">
    <location>
        <begin position="114"/>
        <end position="138"/>
    </location>
</feature>
<dbReference type="GeneID" id="85495726"/>
<dbReference type="AlphaFoldDB" id="A0AA48L4K5"/>
<gene>
    <name evidence="3" type="ORF">CcaverHIS019_0406760</name>
</gene>
<reference evidence="3" key="1">
    <citation type="journal article" date="2023" name="BMC Genomics">
        <title>Chromosome-level genome assemblies of Cutaneotrichosporon spp. (Trichosporonales, Basidiomycota) reveal imbalanced evolution between nucleotide sequences and chromosome synteny.</title>
        <authorList>
            <person name="Kobayashi Y."/>
            <person name="Kayamori A."/>
            <person name="Aoki K."/>
            <person name="Shiwa Y."/>
            <person name="Matsutani M."/>
            <person name="Fujita N."/>
            <person name="Sugita T."/>
            <person name="Iwasaki W."/>
            <person name="Tanaka N."/>
            <person name="Takashima M."/>
        </authorList>
    </citation>
    <scope>NUCLEOTIDE SEQUENCE</scope>
    <source>
        <strain evidence="3">HIS019</strain>
    </source>
</reference>
<dbReference type="KEGG" id="ccac:CcaHIS019_0406760"/>
<feature type="compositionally biased region" description="Low complexity" evidence="1">
    <location>
        <begin position="114"/>
        <end position="129"/>
    </location>
</feature>
<dbReference type="RefSeq" id="XP_060457121.1">
    <property type="nucleotide sequence ID" value="XM_060600537.1"/>
</dbReference>
<keyword evidence="2" id="KW-1133">Transmembrane helix</keyword>
<evidence type="ECO:0000313" key="3">
    <source>
        <dbReference type="EMBL" id="BEI91856.1"/>
    </source>
</evidence>
<accession>A0AA48L4K5</accession>
<protein>
    <recommendedName>
        <fullName evidence="5">Transmembrane protein</fullName>
    </recommendedName>
</protein>
<proteinExistence type="predicted"/>
<feature type="transmembrane region" description="Helical" evidence="2">
    <location>
        <begin position="37"/>
        <end position="62"/>
    </location>
</feature>
<sequence>MPVITVEVTTTASATAISKMTSAATAKATNGLSPGSGLIIAFSVFGLLAFVGFMGIVLPLAWNDYGQWCFPLCSSVGWAKDKAQTAEPTREKHSIAKTIGSLFRVKNEDIEMSTCATQGSSSTTSSTPSEDCTANEKHTRNSVAKLCNAFTSLRYSVTRRSGEPASGSGSGSSAHLTETASVDSASFDSVDTHESFGHSPRVLDNHVAADWLPYPPPTTSTQFGPYARPPQLMSYPRPTIDLPRIFPVPAVYFVSAERPPVWGSSPTAAKISVTVLTSPTSKTSMPHNPPASFRTFSYSSERQSLPRIPVNINADMDVLEAGVVGGRTGVIETEVDFDARLDLLEALAIIPEEGMKQKEK</sequence>
<keyword evidence="4" id="KW-1185">Reference proteome</keyword>
<evidence type="ECO:0000313" key="4">
    <source>
        <dbReference type="Proteomes" id="UP001233271"/>
    </source>
</evidence>
<keyword evidence="2" id="KW-0472">Membrane</keyword>
<name>A0AA48L4K5_9TREE</name>
<evidence type="ECO:0008006" key="5">
    <source>
        <dbReference type="Google" id="ProtNLM"/>
    </source>
</evidence>
<evidence type="ECO:0000256" key="2">
    <source>
        <dbReference type="SAM" id="Phobius"/>
    </source>
</evidence>
<keyword evidence="2" id="KW-0812">Transmembrane</keyword>
<dbReference type="EMBL" id="AP028215">
    <property type="protein sequence ID" value="BEI91856.1"/>
    <property type="molecule type" value="Genomic_DNA"/>
</dbReference>
<evidence type="ECO:0000256" key="1">
    <source>
        <dbReference type="SAM" id="MobiDB-lite"/>
    </source>
</evidence>
<organism evidence="3 4">
    <name type="scientific">Cutaneotrichosporon cavernicola</name>
    <dbReference type="NCBI Taxonomy" id="279322"/>
    <lineage>
        <taxon>Eukaryota</taxon>
        <taxon>Fungi</taxon>
        <taxon>Dikarya</taxon>
        <taxon>Basidiomycota</taxon>
        <taxon>Agaricomycotina</taxon>
        <taxon>Tremellomycetes</taxon>
        <taxon>Trichosporonales</taxon>
        <taxon>Trichosporonaceae</taxon>
        <taxon>Cutaneotrichosporon</taxon>
    </lineage>
</organism>